<sequence length="666" mass="70872">MTAGPPGLPRPTAARAAAPDRTGRRVLALFRPYRRRVTVVAVAILVSSLLGIVLPFLTQAVFDRALFPRTADGSVGPPRLGLLLVLVGASVGVTLLGAVLGVAQTWLTTRLGNSVMRDLRDRLFAHLQRMELAFFTGTRTGEIQSRLGNDVAGVQSVVTDTASSILGNVVTVVSALVAMLVLSWRLTLVAVVLLPVFIALQVRVGRVRRRVAGATQRSVADMTAITQETLSVSGVLLAKVFDRQDAEVRRYAAENARQADLQVQQTMTGQSFFATVQAFFGLTPALVYLVAGLSIGGVFLAGGAATLTPGTIVAFTTLQTRLLFPVVALLRVGVDVQTSLALFERVFEYLDLRPAIVDRPGALDLPAEDVAGHVAFEDVRFRYGTGDRAGSDGTQPWVLDGVSLDVPAGSLVAFVGPSGAGKTTASYLVPRLYDVDAGRVTLDGHDVRDLTRATLARVIGVVTQESYLFHASVRDNLRYGRPDATDEQVRAAARAANIDERIERLAEGYDTTVGERGYRLSGGEKQRLAIARVLLADPRVLILDEATSALDTASERLVQQALEQAVRGRTTIAIAHRLSTVLAADTIVVFDRGRVVERGTHAELLALGGLYARLYAEQFGGGAIEARCDDGVVFADGDVVPHTPSARDGRSAAGTADARTAPAGSR</sequence>
<dbReference type="PROSITE" id="PS50929">
    <property type="entry name" value="ABC_TM1F"/>
    <property type="match status" value="1"/>
</dbReference>
<keyword evidence="6 12" id="KW-1133">Transmembrane helix</keyword>
<dbReference type="GO" id="GO:0005886">
    <property type="term" value="C:plasma membrane"/>
    <property type="evidence" value="ECO:0007669"/>
    <property type="project" value="UniProtKB-SubCell"/>
</dbReference>
<feature type="compositionally biased region" description="Low complexity" evidence="11">
    <location>
        <begin position="651"/>
        <end position="666"/>
    </location>
</feature>
<evidence type="ECO:0000256" key="5">
    <source>
        <dbReference type="ARBA" id="ARBA00022840"/>
    </source>
</evidence>
<keyword evidence="16" id="KW-1185">Reference proteome</keyword>
<keyword evidence="5 15" id="KW-0067">ATP-binding</keyword>
<dbReference type="InterPro" id="IPR036640">
    <property type="entry name" value="ABC1_TM_sf"/>
</dbReference>
<dbReference type="GO" id="GO:0016887">
    <property type="term" value="F:ATP hydrolysis activity"/>
    <property type="evidence" value="ECO:0007669"/>
    <property type="project" value="InterPro"/>
</dbReference>
<dbReference type="InterPro" id="IPR003439">
    <property type="entry name" value="ABC_transporter-like_ATP-bd"/>
</dbReference>
<dbReference type="InterPro" id="IPR003593">
    <property type="entry name" value="AAA+_ATPase"/>
</dbReference>
<feature type="transmembrane region" description="Helical" evidence="12">
    <location>
        <begin position="188"/>
        <end position="205"/>
    </location>
</feature>
<dbReference type="PANTHER" id="PTHR43394:SF1">
    <property type="entry name" value="ATP-BINDING CASSETTE SUB-FAMILY B MEMBER 10, MITOCHONDRIAL"/>
    <property type="match status" value="1"/>
</dbReference>
<dbReference type="CDD" id="cd18550">
    <property type="entry name" value="ABC_6TM_exporter_like"/>
    <property type="match status" value="1"/>
</dbReference>
<evidence type="ECO:0000256" key="12">
    <source>
        <dbReference type="SAM" id="Phobius"/>
    </source>
</evidence>
<dbReference type="PROSITE" id="PS50893">
    <property type="entry name" value="ABC_TRANSPORTER_2"/>
    <property type="match status" value="1"/>
</dbReference>
<comment type="similarity">
    <text evidence="9">Belongs to the ABC transporter superfamily. Lipid exporter (TC 3.A.1.106) family.</text>
</comment>
<evidence type="ECO:0000313" key="16">
    <source>
        <dbReference type="Proteomes" id="UP000198386"/>
    </source>
</evidence>
<dbReference type="GO" id="GO:0005524">
    <property type="term" value="F:ATP binding"/>
    <property type="evidence" value="ECO:0007669"/>
    <property type="project" value="UniProtKB-KW"/>
</dbReference>
<evidence type="ECO:0000256" key="8">
    <source>
        <dbReference type="ARBA" id="ARBA00055053"/>
    </source>
</evidence>
<evidence type="ECO:0000259" key="14">
    <source>
        <dbReference type="PROSITE" id="PS50929"/>
    </source>
</evidence>
<dbReference type="AlphaFoldDB" id="A0A239E178"/>
<evidence type="ECO:0000313" key="15">
    <source>
        <dbReference type="EMBL" id="SNS38446.1"/>
    </source>
</evidence>
<feature type="domain" description="ABC transmembrane type-1" evidence="14">
    <location>
        <begin position="39"/>
        <end position="338"/>
    </location>
</feature>
<comment type="function">
    <text evidence="8">ABC transporter involved in fatty acid import. Transmembrane domains (TMD) form a pore in the membrane and the ATP-binding domain (NBD) is responsible for energy generation.</text>
</comment>
<dbReference type="GO" id="GO:0015421">
    <property type="term" value="F:ABC-type oligopeptide transporter activity"/>
    <property type="evidence" value="ECO:0007669"/>
    <property type="project" value="TreeGrafter"/>
</dbReference>
<feature type="transmembrane region" description="Helical" evidence="12">
    <location>
        <begin position="279"/>
        <end position="302"/>
    </location>
</feature>
<dbReference type="Gene3D" id="1.20.1560.10">
    <property type="entry name" value="ABC transporter type 1, transmembrane domain"/>
    <property type="match status" value="1"/>
</dbReference>
<dbReference type="InterPro" id="IPR011527">
    <property type="entry name" value="ABC1_TM_dom"/>
</dbReference>
<dbReference type="InterPro" id="IPR027417">
    <property type="entry name" value="P-loop_NTPase"/>
</dbReference>
<protein>
    <recommendedName>
        <fullName evidence="10">Fatty acid ABC transporter ATP-binding/permease protein</fullName>
    </recommendedName>
</protein>
<evidence type="ECO:0000256" key="9">
    <source>
        <dbReference type="ARBA" id="ARBA00061644"/>
    </source>
</evidence>
<dbReference type="FunFam" id="3.40.50.300:FF:000287">
    <property type="entry name" value="Multidrug ABC transporter ATP-binding protein"/>
    <property type="match status" value="1"/>
</dbReference>
<dbReference type="Proteomes" id="UP000198386">
    <property type="component" value="Unassembled WGS sequence"/>
</dbReference>
<feature type="region of interest" description="Disordered" evidence="11">
    <location>
        <begin position="643"/>
        <end position="666"/>
    </location>
</feature>
<evidence type="ECO:0000256" key="10">
    <source>
        <dbReference type="ARBA" id="ARBA00071747"/>
    </source>
</evidence>
<dbReference type="SMART" id="SM00382">
    <property type="entry name" value="AAA"/>
    <property type="match status" value="1"/>
</dbReference>
<feature type="transmembrane region" description="Helical" evidence="12">
    <location>
        <begin position="37"/>
        <end position="62"/>
    </location>
</feature>
<dbReference type="Pfam" id="PF00005">
    <property type="entry name" value="ABC_tran"/>
    <property type="match status" value="1"/>
</dbReference>
<feature type="transmembrane region" description="Helical" evidence="12">
    <location>
        <begin position="165"/>
        <end position="182"/>
    </location>
</feature>
<dbReference type="EMBL" id="FZOH01000004">
    <property type="protein sequence ID" value="SNS38446.1"/>
    <property type="molecule type" value="Genomic_DNA"/>
</dbReference>
<organism evidence="15 16">
    <name type="scientific">Geodermatophilus saharensis</name>
    <dbReference type="NCBI Taxonomy" id="1137994"/>
    <lineage>
        <taxon>Bacteria</taxon>
        <taxon>Bacillati</taxon>
        <taxon>Actinomycetota</taxon>
        <taxon>Actinomycetes</taxon>
        <taxon>Geodermatophilales</taxon>
        <taxon>Geodermatophilaceae</taxon>
        <taxon>Geodermatophilus</taxon>
    </lineage>
</organism>
<evidence type="ECO:0000256" key="6">
    <source>
        <dbReference type="ARBA" id="ARBA00022989"/>
    </source>
</evidence>
<keyword evidence="4" id="KW-0547">Nucleotide-binding</keyword>
<evidence type="ECO:0000256" key="3">
    <source>
        <dbReference type="ARBA" id="ARBA00022692"/>
    </source>
</evidence>
<evidence type="ECO:0000256" key="11">
    <source>
        <dbReference type="SAM" id="MobiDB-lite"/>
    </source>
</evidence>
<dbReference type="RefSeq" id="WP_141233773.1">
    <property type="nucleotide sequence ID" value="NZ_FZOH01000004.1"/>
</dbReference>
<comment type="subcellular location">
    <subcellularLocation>
        <location evidence="1">Cell membrane</location>
        <topology evidence="1">Multi-pass membrane protein</topology>
    </subcellularLocation>
</comment>
<dbReference type="InterPro" id="IPR039421">
    <property type="entry name" value="Type_1_exporter"/>
</dbReference>
<dbReference type="SUPFAM" id="SSF52540">
    <property type="entry name" value="P-loop containing nucleoside triphosphate hydrolases"/>
    <property type="match status" value="1"/>
</dbReference>
<evidence type="ECO:0000256" key="7">
    <source>
        <dbReference type="ARBA" id="ARBA00023136"/>
    </source>
</evidence>
<dbReference type="GO" id="GO:0090374">
    <property type="term" value="P:oligopeptide export from mitochondrion"/>
    <property type="evidence" value="ECO:0007669"/>
    <property type="project" value="TreeGrafter"/>
</dbReference>
<dbReference type="SUPFAM" id="SSF90123">
    <property type="entry name" value="ABC transporter transmembrane region"/>
    <property type="match status" value="1"/>
</dbReference>
<keyword evidence="2" id="KW-0813">Transport</keyword>
<feature type="domain" description="ABC transporter" evidence="13">
    <location>
        <begin position="374"/>
        <end position="617"/>
    </location>
</feature>
<evidence type="ECO:0000259" key="13">
    <source>
        <dbReference type="PROSITE" id="PS50893"/>
    </source>
</evidence>
<dbReference type="PROSITE" id="PS00211">
    <property type="entry name" value="ABC_TRANSPORTER_1"/>
    <property type="match status" value="1"/>
</dbReference>
<evidence type="ECO:0000256" key="1">
    <source>
        <dbReference type="ARBA" id="ARBA00004651"/>
    </source>
</evidence>
<feature type="transmembrane region" description="Helical" evidence="12">
    <location>
        <begin position="82"/>
        <end position="107"/>
    </location>
</feature>
<proteinExistence type="inferred from homology"/>
<reference evidence="16" key="1">
    <citation type="submission" date="2017-06" db="EMBL/GenBank/DDBJ databases">
        <authorList>
            <person name="Varghese N."/>
            <person name="Submissions S."/>
        </authorList>
    </citation>
    <scope>NUCLEOTIDE SEQUENCE [LARGE SCALE GENOMIC DNA]</scope>
    <source>
        <strain evidence="16">DSM 45423</strain>
    </source>
</reference>
<keyword evidence="7 12" id="KW-0472">Membrane</keyword>
<dbReference type="PANTHER" id="PTHR43394">
    <property type="entry name" value="ATP-DEPENDENT PERMEASE MDL1, MITOCHONDRIAL"/>
    <property type="match status" value="1"/>
</dbReference>
<gene>
    <name evidence="15" type="ORF">SAMN04488107_2329</name>
</gene>
<dbReference type="Pfam" id="PF00664">
    <property type="entry name" value="ABC_membrane"/>
    <property type="match status" value="1"/>
</dbReference>
<accession>A0A239E178</accession>
<keyword evidence="3 12" id="KW-0812">Transmembrane</keyword>
<evidence type="ECO:0000256" key="4">
    <source>
        <dbReference type="ARBA" id="ARBA00022741"/>
    </source>
</evidence>
<dbReference type="Gene3D" id="3.40.50.300">
    <property type="entry name" value="P-loop containing nucleotide triphosphate hydrolases"/>
    <property type="match status" value="1"/>
</dbReference>
<dbReference type="InterPro" id="IPR017871">
    <property type="entry name" value="ABC_transporter-like_CS"/>
</dbReference>
<evidence type="ECO:0000256" key="2">
    <source>
        <dbReference type="ARBA" id="ARBA00022448"/>
    </source>
</evidence>
<dbReference type="OrthoDB" id="9806127at2"/>
<name>A0A239E178_9ACTN</name>